<name>A0A7W5BAK0_9BURK</name>
<dbReference type="GO" id="GO:0006508">
    <property type="term" value="P:proteolysis"/>
    <property type="evidence" value="ECO:0007669"/>
    <property type="project" value="UniProtKB-UniRule"/>
</dbReference>
<dbReference type="Pfam" id="PF14684">
    <property type="entry name" value="Tricorn_C1"/>
    <property type="match status" value="1"/>
</dbReference>
<dbReference type="Pfam" id="PF26550">
    <property type="entry name" value="Tricorn_2nd"/>
    <property type="match status" value="1"/>
</dbReference>
<dbReference type="SUPFAM" id="SSF50156">
    <property type="entry name" value="PDZ domain-like"/>
    <property type="match status" value="1"/>
</dbReference>
<comment type="similarity">
    <text evidence="2 7">Belongs to the peptidase S41B family.</text>
</comment>
<dbReference type="InterPro" id="IPR005151">
    <property type="entry name" value="Tail-specific_protease"/>
</dbReference>
<dbReference type="PANTHER" id="PTHR43253">
    <property type="entry name" value="TRICORN PROTEASE HOMOLOG 2-RELATED"/>
    <property type="match status" value="1"/>
</dbReference>
<evidence type="ECO:0000256" key="6">
    <source>
        <dbReference type="ARBA" id="ARBA00022825"/>
    </source>
</evidence>
<accession>A0A7W5BAK0</accession>
<dbReference type="Pfam" id="PF26549">
    <property type="entry name" value="Tricorn_N"/>
    <property type="match status" value="1"/>
</dbReference>
<dbReference type="Gene3D" id="2.120.10.60">
    <property type="entry name" value="Tricorn protease N-terminal domain"/>
    <property type="match status" value="1"/>
</dbReference>
<dbReference type="Gene3D" id="2.30.42.10">
    <property type="match status" value="1"/>
</dbReference>
<dbReference type="AlphaFoldDB" id="A0A7W5BAK0"/>
<dbReference type="SMART" id="SM00245">
    <property type="entry name" value="TSPc"/>
    <property type="match status" value="1"/>
</dbReference>
<comment type="subcellular location">
    <subcellularLocation>
        <location evidence="1 7">Cytoplasm</location>
    </subcellularLocation>
</comment>
<evidence type="ECO:0000313" key="12">
    <source>
        <dbReference type="EMBL" id="MBB3118845.1"/>
    </source>
</evidence>
<dbReference type="Gene3D" id="2.130.10.10">
    <property type="entry name" value="YVTN repeat-like/Quinoprotein amine dehydrogenase"/>
    <property type="match status" value="1"/>
</dbReference>
<feature type="active site" description="Charge relay system" evidence="8">
    <location>
        <position position="771"/>
    </location>
</feature>
<feature type="region of interest" description="Disordered" evidence="9">
    <location>
        <begin position="542"/>
        <end position="589"/>
    </location>
</feature>
<dbReference type="EMBL" id="JACHXD010000004">
    <property type="protein sequence ID" value="MBB3118845.1"/>
    <property type="molecule type" value="Genomic_DNA"/>
</dbReference>
<dbReference type="CDD" id="cd07562">
    <property type="entry name" value="Peptidase_S41_TRI"/>
    <property type="match status" value="1"/>
</dbReference>
<reference evidence="12 13" key="1">
    <citation type="submission" date="2020-08" db="EMBL/GenBank/DDBJ databases">
        <title>Genomic Encyclopedia of Type Strains, Phase III (KMG-III): the genomes of soil and plant-associated and newly described type strains.</title>
        <authorList>
            <person name="Whitman W."/>
        </authorList>
    </citation>
    <scope>NUCLEOTIDE SEQUENCE [LARGE SCALE GENOMIC DNA]</scope>
    <source>
        <strain evidence="12 13">CECT 8897</strain>
    </source>
</reference>
<protein>
    <recommendedName>
        <fullName evidence="7">Tricorn protease homolog</fullName>
        <ecNumber evidence="7">3.4.21.-</ecNumber>
    </recommendedName>
</protein>
<dbReference type="InterPro" id="IPR029045">
    <property type="entry name" value="ClpP/crotonase-like_dom_sf"/>
</dbReference>
<evidence type="ECO:0000256" key="5">
    <source>
        <dbReference type="ARBA" id="ARBA00022801"/>
    </source>
</evidence>
<dbReference type="Gene3D" id="3.90.226.10">
    <property type="entry name" value="2-enoyl-CoA Hydratase, Chain A, domain 1"/>
    <property type="match status" value="1"/>
</dbReference>
<dbReference type="SUPFAM" id="SSF69304">
    <property type="entry name" value="Tricorn protease N-terminal domain"/>
    <property type="match status" value="1"/>
</dbReference>
<keyword evidence="6 7" id="KW-0720">Serine protease</keyword>
<dbReference type="SUPFAM" id="SSF52096">
    <property type="entry name" value="ClpP/crotonase"/>
    <property type="match status" value="1"/>
</dbReference>
<comment type="caution">
    <text evidence="12">The sequence shown here is derived from an EMBL/GenBank/DDBJ whole genome shotgun (WGS) entry which is preliminary data.</text>
</comment>
<feature type="domain" description="Tail specific protease" evidence="11">
    <location>
        <begin position="871"/>
        <end position="1063"/>
    </location>
</feature>
<dbReference type="InterPro" id="IPR015943">
    <property type="entry name" value="WD40/YVTN_repeat-like_dom_sf"/>
</dbReference>
<evidence type="ECO:0000256" key="9">
    <source>
        <dbReference type="SAM" id="MobiDB-lite"/>
    </source>
</evidence>
<dbReference type="SUPFAM" id="SSF82171">
    <property type="entry name" value="DPP6 N-terminal domain-like"/>
    <property type="match status" value="1"/>
</dbReference>
<keyword evidence="5 7" id="KW-0378">Hydrolase</keyword>
<sequence length="1109" mass="121761">MSILSKLSLAAAALLPLASQALPNTTDTRLLTEPAVSVSHIAFIYAGDVWLANPDGSGVRRLTSDVGEKSNPVFSPDGKLLAYSATLDGNTDVYVLPVGGGVPQRLTWHPGPDVVQSFTPDGKAVMFTSPRAAFNNRYRKLFTVPVTGGVEAELEIPNAARAAYSPDGKSIVYNPTSPAFLQWKRYRGGTHSVLWIFNRASQAVEKIPQPASRANDVDPVWLGDTIYFRSDRDGEFNLYAYDTKTKAVRALTRHADFPVLNAAAQGRRIVYEQAGYLHALDLDGGAARKLTIGVSSDLGLSRPRWVRGAGYIRDASISPSGARVAFEFRGDIVTLPADKGDVRHLTQSPAVHERNPAWSPDGRSLAYFSDESGEYALHVQPQDGKGPVRKFKLNGAGFYERANWSPDSKKIAFIDNAWSLYVLDLASGVQKKIAAEPIYGVTKSLSPAWAPDSRWIAYTLNSLSYTRSAYIYSLEQDKSYAVTDGLSDVADPAFDRSGKYLYFFASTNAGPTNNWFSLQNEDNRATSSIWLAVLRQDLPSPLVKESDEEKGAAAKPKDAKDEASSEKKESGKADEKPAIDPVTGRDDPKVKVAPVAPMRIDFDGISTRIIDLPVPVAQLSNLEAGTEGQVFFMRENEGKKSLQRFDLKDRKTETVVAELDGYGISADGKKVIYRQKDNWATGSATGKTLAASEGKLRVDAIEVKADPRAEWNQIYREAWRINRDYFYDPGMHGVNWRQMHDKYAQFLPDLATRSDLNRVIQWLHSELGVGHHRGGGGDSFIESKPVPGGLLGADYEVANGHYRFRKIYGGLNWNPSLRSPLTEPGLNVKVGEYLLAVDGKPLAPPTNLYAPFENSANRAIDITVGPNADGKDARTITVVPVASEDALRNRDWVEGNIRKVNAATGGRVAYVYVPNTTTLGHTYFKRYFYPQSYKDGVIIDERFNGGGSLADYYIEILQKQEIAWWTMRYGADMKTPSASIQGPRAMLIDETAGSGGDLLPWMFRKNKMGPLIGKRTWGGLVGILGFPTLLDGGFITAPNLAFWTRESGWGVENEGVPPDIEVEQTPADVIAGRDPQLEKAIEVVKAELAKNPPSKPPRPPFPDKSKFIP</sequence>
<feature type="active site" description="Nucleophile" evidence="8">
    <location>
        <position position="994"/>
    </location>
</feature>
<dbReference type="PIRSF" id="PIRSF036421">
    <property type="entry name" value="Tricorn_protease"/>
    <property type="match status" value="1"/>
</dbReference>
<dbReference type="InterPro" id="IPR036034">
    <property type="entry name" value="PDZ_sf"/>
</dbReference>
<keyword evidence="4 7" id="KW-0645">Protease</keyword>
<evidence type="ECO:0000256" key="1">
    <source>
        <dbReference type="ARBA" id="ARBA00004496"/>
    </source>
</evidence>
<evidence type="ECO:0000313" key="13">
    <source>
        <dbReference type="Proteomes" id="UP000541535"/>
    </source>
</evidence>
<dbReference type="RefSeq" id="WP_221208089.1">
    <property type="nucleotide sequence ID" value="NZ_JACHXD010000004.1"/>
</dbReference>
<evidence type="ECO:0000256" key="3">
    <source>
        <dbReference type="ARBA" id="ARBA00022490"/>
    </source>
</evidence>
<dbReference type="InterPro" id="IPR028204">
    <property type="entry name" value="Tricorn_C1"/>
</dbReference>
<feature type="chain" id="PRO_5031217012" description="Tricorn protease homolog" evidence="10">
    <location>
        <begin position="22"/>
        <end position="1109"/>
    </location>
</feature>
<evidence type="ECO:0000259" key="11">
    <source>
        <dbReference type="SMART" id="SM00245"/>
    </source>
</evidence>
<keyword evidence="13" id="KW-1185">Reference proteome</keyword>
<comment type="function">
    <text evidence="7">Degrades oligopeptides.</text>
</comment>
<evidence type="ECO:0000256" key="10">
    <source>
        <dbReference type="SAM" id="SignalP"/>
    </source>
</evidence>
<proteinExistence type="inferred from homology"/>
<evidence type="ECO:0000256" key="2">
    <source>
        <dbReference type="ARBA" id="ARBA00008524"/>
    </source>
</evidence>
<dbReference type="GO" id="GO:0005737">
    <property type="term" value="C:cytoplasm"/>
    <property type="evidence" value="ECO:0007669"/>
    <property type="project" value="UniProtKB-SubCell"/>
</dbReference>
<feature type="compositionally biased region" description="Basic and acidic residues" evidence="9">
    <location>
        <begin position="544"/>
        <end position="589"/>
    </location>
</feature>
<feature type="signal peptide" evidence="10">
    <location>
        <begin position="1"/>
        <end position="21"/>
    </location>
</feature>
<dbReference type="EC" id="3.4.21.-" evidence="7"/>
<evidence type="ECO:0000256" key="4">
    <source>
        <dbReference type="ARBA" id="ARBA00022670"/>
    </source>
</evidence>
<feature type="active site" description="Charge relay system" evidence="8">
    <location>
        <position position="1052"/>
    </location>
</feature>
<dbReference type="Proteomes" id="UP000541535">
    <property type="component" value="Unassembled WGS sequence"/>
</dbReference>
<dbReference type="InterPro" id="IPR012393">
    <property type="entry name" value="Tricorn_protease"/>
</dbReference>
<dbReference type="InterPro" id="IPR029414">
    <property type="entry name" value="Tricorn_PDZ"/>
</dbReference>
<dbReference type="PANTHER" id="PTHR43253:SF1">
    <property type="entry name" value="TRICORN PROTEASE HOMOLOG 2-RELATED"/>
    <property type="match status" value="1"/>
</dbReference>
<dbReference type="Gene3D" id="3.30.750.44">
    <property type="match status" value="1"/>
</dbReference>
<keyword evidence="10" id="KW-0732">Signal</keyword>
<evidence type="ECO:0000256" key="8">
    <source>
        <dbReference type="PIRSR" id="PIRSR036421-1"/>
    </source>
</evidence>
<gene>
    <name evidence="12" type="ORF">FHS03_001890</name>
</gene>
<keyword evidence="3 7" id="KW-0963">Cytoplasm</keyword>
<feature type="region of interest" description="Disordered" evidence="9">
    <location>
        <begin position="1087"/>
        <end position="1109"/>
    </location>
</feature>
<dbReference type="Pfam" id="PF03572">
    <property type="entry name" value="Peptidase_S41"/>
    <property type="match status" value="1"/>
</dbReference>
<organism evidence="12 13">
    <name type="scientific">Pseudoduganella violacea</name>
    <dbReference type="NCBI Taxonomy" id="1715466"/>
    <lineage>
        <taxon>Bacteria</taxon>
        <taxon>Pseudomonadati</taxon>
        <taxon>Pseudomonadota</taxon>
        <taxon>Betaproteobacteria</taxon>
        <taxon>Burkholderiales</taxon>
        <taxon>Oxalobacteraceae</taxon>
        <taxon>Telluria group</taxon>
        <taxon>Pseudoduganella</taxon>
    </lineage>
</organism>
<dbReference type="Pfam" id="PF14685">
    <property type="entry name" value="PDZ_Tricorn"/>
    <property type="match status" value="1"/>
</dbReference>
<dbReference type="GO" id="GO:0008236">
    <property type="term" value="F:serine-type peptidase activity"/>
    <property type="evidence" value="ECO:0007669"/>
    <property type="project" value="UniProtKB-UniRule"/>
</dbReference>
<evidence type="ECO:0000256" key="7">
    <source>
        <dbReference type="PIRNR" id="PIRNR036421"/>
    </source>
</evidence>